<evidence type="ECO:0000259" key="5">
    <source>
        <dbReference type="Pfam" id="PF08548"/>
    </source>
</evidence>
<sequence length="523" mass="53073">MATITVNSNYSLDMSGYDFSWLYYGEYYEFGTTLYRVDYGDGGVDAFGGFGFTYGGAVPIGGTVTSYGYYYNGEPVWIAEGISISATSIVNAATTYSTNDDLAVMTAALAGNDTIRGGNYADLLAGFGGNDLIYGNGGDDALRGFSGNDTLDGGAGNDMLRGGAGGDRLYGGIGTDTASCIDATAGVIVNLTSTAANTNDAKGDSYSSIENLIGSIYNDALTGNIGANSLDGDAGNDTLVGGAAGDRLYGGTGTDTASYAGASLGVIANLTSAAANTNDAKGDSYYSIENLVGSSYNDALTGNAGANTLDGGLGNDTLIGGVGADRLYGRGGTDTVSYAGAALGVIANLTSAAANTNDAKGDTYSEVESLIGTNYADKLYGNAVANGLTGGAGNDTLTGYAGNDLLYGGAGRDLLYGGTGADRFIFKATSESAGASFDSIYDFLASEQDRIDLSAIDASTKLTGNQAFSFVGTAAFKGVAGELRYEKQASDTCVYADVNGDKVADLKIHLDDAVTLTKDYFVL</sequence>
<evidence type="ECO:0000313" key="7">
    <source>
        <dbReference type="Proteomes" id="UP001432360"/>
    </source>
</evidence>
<dbReference type="PANTHER" id="PTHR38340">
    <property type="entry name" value="S-LAYER PROTEIN"/>
    <property type="match status" value="1"/>
</dbReference>
<dbReference type="InterPro" id="IPR013858">
    <property type="entry name" value="Peptidase_M10B_C"/>
</dbReference>
<keyword evidence="3" id="KW-0964">Secreted</keyword>
<keyword evidence="7" id="KW-1185">Reference proteome</keyword>
<gene>
    <name evidence="6" type="ORF">RB548_09765</name>
</gene>
<evidence type="ECO:0000256" key="1">
    <source>
        <dbReference type="ARBA" id="ARBA00001913"/>
    </source>
</evidence>
<evidence type="ECO:0000256" key="3">
    <source>
        <dbReference type="ARBA" id="ARBA00022525"/>
    </source>
</evidence>
<dbReference type="Pfam" id="PF08548">
    <property type="entry name" value="Peptidase_M10_C"/>
    <property type="match status" value="1"/>
</dbReference>
<evidence type="ECO:0000256" key="2">
    <source>
        <dbReference type="ARBA" id="ARBA00004613"/>
    </source>
</evidence>
<dbReference type="InterPro" id="IPR018511">
    <property type="entry name" value="Hemolysin-typ_Ca-bd_CS"/>
</dbReference>
<keyword evidence="4" id="KW-0677">Repeat</keyword>
<comment type="cofactor">
    <cofactor evidence="1">
        <name>Ca(2+)</name>
        <dbReference type="ChEBI" id="CHEBI:29108"/>
    </cofactor>
</comment>
<dbReference type="EMBL" id="CP133148">
    <property type="protein sequence ID" value="WVT05652.1"/>
    <property type="molecule type" value="Genomic_DNA"/>
</dbReference>
<dbReference type="InterPro" id="IPR011049">
    <property type="entry name" value="Serralysin-like_metalloprot_C"/>
</dbReference>
<feature type="domain" description="Peptidase M10 serralysin C-terminal" evidence="5">
    <location>
        <begin position="382"/>
        <end position="520"/>
    </location>
</feature>
<reference evidence="6" key="1">
    <citation type="submission" date="2023-08" db="EMBL/GenBank/DDBJ databases">
        <title>Complete genome sequence of Sinorhizobium chiapanecum ITTG S70 isolated from Acaciella angustissima nodules in Chiapas-Mexico.</title>
        <authorList>
            <person name="Rincon-Rosales R."/>
            <person name="Rogel M.A."/>
            <person name="Rincon-Medina C.I."/>
            <person name="Guerrero G."/>
            <person name="Manzano-Gomez L.A."/>
            <person name="Lopez-Lopez A."/>
            <person name="Rincon Molina F.A."/>
            <person name="Martinez-Romero E."/>
        </authorList>
    </citation>
    <scope>NUCLEOTIDE SEQUENCE</scope>
    <source>
        <strain evidence="6">ITTG S70</strain>
    </source>
</reference>
<dbReference type="PANTHER" id="PTHR38340:SF1">
    <property type="entry name" value="S-LAYER PROTEIN"/>
    <property type="match status" value="1"/>
</dbReference>
<dbReference type="InterPro" id="IPR001343">
    <property type="entry name" value="Hemolysn_Ca-bd"/>
</dbReference>
<comment type="subcellular location">
    <subcellularLocation>
        <location evidence="2">Secreted</location>
    </subcellularLocation>
</comment>
<proteinExistence type="predicted"/>
<dbReference type="PROSITE" id="PS00330">
    <property type="entry name" value="HEMOLYSIN_CALCIUM"/>
    <property type="match status" value="4"/>
</dbReference>
<dbReference type="PRINTS" id="PR00313">
    <property type="entry name" value="CABNDNGRPT"/>
</dbReference>
<dbReference type="Gene3D" id="2.150.10.10">
    <property type="entry name" value="Serralysin-like metalloprotease, C-terminal"/>
    <property type="match status" value="3"/>
</dbReference>
<dbReference type="Pfam" id="PF00353">
    <property type="entry name" value="HemolysinCabind"/>
    <property type="match status" value="5"/>
</dbReference>
<evidence type="ECO:0000313" key="6">
    <source>
        <dbReference type="EMBL" id="WVT05652.1"/>
    </source>
</evidence>
<dbReference type="RefSeq" id="WP_331374727.1">
    <property type="nucleotide sequence ID" value="NZ_CP133148.1"/>
</dbReference>
<dbReference type="Proteomes" id="UP001432360">
    <property type="component" value="Chromosome"/>
</dbReference>
<dbReference type="SUPFAM" id="SSF51120">
    <property type="entry name" value="beta-Roll"/>
    <property type="match status" value="4"/>
</dbReference>
<name>A0ABZ2BHM0_9HYPH</name>
<accession>A0ABZ2BHM0</accession>
<dbReference type="InterPro" id="IPR050557">
    <property type="entry name" value="RTX_toxin/Mannuronan_C5-epim"/>
</dbReference>
<organism evidence="6 7">
    <name type="scientific">Sinorhizobium chiapasense</name>
    <dbReference type="NCBI Taxonomy" id="501572"/>
    <lineage>
        <taxon>Bacteria</taxon>
        <taxon>Pseudomonadati</taxon>
        <taxon>Pseudomonadota</taxon>
        <taxon>Alphaproteobacteria</taxon>
        <taxon>Hyphomicrobiales</taxon>
        <taxon>Rhizobiaceae</taxon>
        <taxon>Sinorhizobium/Ensifer group</taxon>
        <taxon>Sinorhizobium</taxon>
    </lineage>
</organism>
<evidence type="ECO:0000256" key="4">
    <source>
        <dbReference type="ARBA" id="ARBA00022737"/>
    </source>
</evidence>
<protein>
    <submittedName>
        <fullName evidence="6">Calcium-binding protein</fullName>
    </submittedName>
</protein>